<gene>
    <name evidence="1" type="ORF">SAMN04487970_10029</name>
</gene>
<dbReference type="OrthoDB" id="2536801at2"/>
<dbReference type="Proteomes" id="UP000198601">
    <property type="component" value="Unassembled WGS sequence"/>
</dbReference>
<organism evidence="1 2">
    <name type="scientific">Paenibacillus tianmuensis</name>
    <dbReference type="NCBI Taxonomy" id="624147"/>
    <lineage>
        <taxon>Bacteria</taxon>
        <taxon>Bacillati</taxon>
        <taxon>Bacillota</taxon>
        <taxon>Bacilli</taxon>
        <taxon>Bacillales</taxon>
        <taxon>Paenibacillaceae</taxon>
        <taxon>Paenibacillus</taxon>
    </lineage>
</organism>
<proteinExistence type="predicted"/>
<name>A0A1G4PCH2_9BACL</name>
<evidence type="ECO:0000313" key="1">
    <source>
        <dbReference type="EMBL" id="SCW29964.1"/>
    </source>
</evidence>
<accession>A0A1G4PCH2</accession>
<reference evidence="2" key="1">
    <citation type="submission" date="2016-10" db="EMBL/GenBank/DDBJ databases">
        <authorList>
            <person name="Varghese N."/>
            <person name="Submissions S."/>
        </authorList>
    </citation>
    <scope>NUCLEOTIDE SEQUENCE [LARGE SCALE GENOMIC DNA]</scope>
    <source>
        <strain evidence="2">CGMCC 1.8946</strain>
    </source>
</reference>
<evidence type="ECO:0000313" key="2">
    <source>
        <dbReference type="Proteomes" id="UP000198601"/>
    </source>
</evidence>
<sequence length="210" mass="25128">MNRQEALRHFYDTYVELAYEEQLDELERNYHSCKDDLSEQFIQSFRQLCMNIREKQSAGEKGAIGYITYSMRRTFIMENKFEHMVHAYDRNWFFDQDPCCIAYDSSWIFGRLERLEAEWKAKSRLYMNKIFAPDVERIKLQKAAELNRYVVYLAQEVMPLAAELPEFQDLACEDDLEVYAGEYKGRMDLVYQKKLSVQPTMKPVRSQEIL</sequence>
<dbReference type="RefSeq" id="WP_090666215.1">
    <property type="nucleotide sequence ID" value="NZ_FMTT01000002.1"/>
</dbReference>
<dbReference type="STRING" id="624147.SAMN04487970_10029"/>
<keyword evidence="2" id="KW-1185">Reference proteome</keyword>
<dbReference type="AlphaFoldDB" id="A0A1G4PCH2"/>
<dbReference type="EMBL" id="FMTT01000002">
    <property type="protein sequence ID" value="SCW29964.1"/>
    <property type="molecule type" value="Genomic_DNA"/>
</dbReference>
<protein>
    <submittedName>
        <fullName evidence="1">Uncharacterized protein</fullName>
    </submittedName>
</protein>